<accession>A0AAV8GGT8</accession>
<dbReference type="CDD" id="cd14798">
    <property type="entry name" value="RX-CC_like"/>
    <property type="match status" value="1"/>
</dbReference>
<dbReference type="InterPro" id="IPR027417">
    <property type="entry name" value="P-loop_NTPase"/>
</dbReference>
<dbReference type="Gene3D" id="3.40.50.300">
    <property type="entry name" value="P-loop containing nucleotide triphosphate hydrolases"/>
    <property type="match status" value="1"/>
</dbReference>
<dbReference type="Pfam" id="PF18052">
    <property type="entry name" value="Rx_N"/>
    <property type="match status" value="1"/>
</dbReference>
<keyword evidence="4" id="KW-0547">Nucleotide-binding</keyword>
<keyword evidence="2" id="KW-0433">Leucine-rich repeat</keyword>
<evidence type="ECO:0000313" key="10">
    <source>
        <dbReference type="EMBL" id="KAJ4804890.1"/>
    </source>
</evidence>
<evidence type="ECO:0000256" key="5">
    <source>
        <dbReference type="ARBA" id="ARBA00022821"/>
    </source>
</evidence>
<dbReference type="EMBL" id="JAMFTS010000001">
    <property type="protein sequence ID" value="KAJ4804890.1"/>
    <property type="molecule type" value="Genomic_DNA"/>
</dbReference>
<dbReference type="GO" id="GO:0043531">
    <property type="term" value="F:ADP binding"/>
    <property type="evidence" value="ECO:0007669"/>
    <property type="project" value="InterPro"/>
</dbReference>
<keyword evidence="11" id="KW-1185">Reference proteome</keyword>
<dbReference type="Pfam" id="PF23559">
    <property type="entry name" value="WHD_DRP"/>
    <property type="match status" value="1"/>
</dbReference>
<feature type="domain" description="NB-ARC" evidence="6">
    <location>
        <begin position="174"/>
        <end position="292"/>
    </location>
</feature>
<dbReference type="PANTHER" id="PTHR23155:SF1185">
    <property type="entry name" value="DISEASE RESISTANCE RPP8-LIKE PROTEIN 3-RELATED"/>
    <property type="match status" value="1"/>
</dbReference>
<evidence type="ECO:0000313" key="11">
    <source>
        <dbReference type="Proteomes" id="UP001140206"/>
    </source>
</evidence>
<protein>
    <submittedName>
        <fullName evidence="10">Disease resistance protein (CC-NBS-LRR class) family protein</fullName>
    </submittedName>
</protein>
<dbReference type="InterPro" id="IPR058922">
    <property type="entry name" value="WHD_DRP"/>
</dbReference>
<dbReference type="Pfam" id="PF23598">
    <property type="entry name" value="LRR_14"/>
    <property type="match status" value="1"/>
</dbReference>
<evidence type="ECO:0000259" key="7">
    <source>
        <dbReference type="Pfam" id="PF18052"/>
    </source>
</evidence>
<dbReference type="PANTHER" id="PTHR23155">
    <property type="entry name" value="DISEASE RESISTANCE PROTEIN RP"/>
    <property type="match status" value="1"/>
</dbReference>
<evidence type="ECO:0000256" key="4">
    <source>
        <dbReference type="ARBA" id="ARBA00022741"/>
    </source>
</evidence>
<evidence type="ECO:0000256" key="3">
    <source>
        <dbReference type="ARBA" id="ARBA00022737"/>
    </source>
</evidence>
<reference evidence="10" key="1">
    <citation type="submission" date="2022-08" db="EMBL/GenBank/DDBJ databases">
        <authorList>
            <person name="Marques A."/>
        </authorList>
    </citation>
    <scope>NUCLEOTIDE SEQUENCE</scope>
    <source>
        <strain evidence="10">RhyPub2mFocal</strain>
        <tissue evidence="10">Leaves</tissue>
    </source>
</reference>
<dbReference type="InterPro" id="IPR044974">
    <property type="entry name" value="Disease_R_plants"/>
</dbReference>
<sequence>MESIVSFVVGKLADLIATEAKLLGGVRDQVKQVETDLTYIKRYLRDADSKRRKGDESAENWLNQLRDVTYRIEDAIDTFYLQLDEGRHQKEGSFGKLKMLGHKLKKVPLQQKLGTELGDIQKELGEIFKSKDKYEIKPLQDGDEFKGELRVLHKRRAAYQDVDETEVVGLAADKNNILKLLRREETARRTVTTIVGPGGIGKTTLARMVAKVYFEYHIMLSVSQQFSIADLLRKMLSKTTFSVPKNQDVGYYVDELKKTLPNWSGYLIILDDVWGVELWDELQHALPDCKDGKDYEISARRLIRMWVAEGFLPQKMKKTMEETAEVCLEELSQRSMIQVSNRYPNGSLKYCRVHDILRDLAMHEARKEKFLTVFPKPVGVDKSGSTTRRASLLSECSKFIEHVDSSTRSLFWFGLRSDLPMYSVFRLLRVLEIVGVDKIELSGIDRLIHLRYLGFRNGSGLELPNDRSLGRLKNLETLDLRGTTIVRHDPVQLMGLWTIGTLRHVMSKSHPLDGHPVDGSISAV</sequence>
<dbReference type="InterPro" id="IPR036388">
    <property type="entry name" value="WH-like_DNA-bd_sf"/>
</dbReference>
<dbReference type="SUPFAM" id="SSF52540">
    <property type="entry name" value="P-loop containing nucleoside triphosphate hydrolases"/>
    <property type="match status" value="1"/>
</dbReference>
<feature type="domain" description="Disease resistance R13L4/SHOC-2-like LRR" evidence="9">
    <location>
        <begin position="407"/>
        <end position="496"/>
    </location>
</feature>
<gene>
    <name evidence="10" type="ORF">LUZ62_017456</name>
</gene>
<dbReference type="InterPro" id="IPR002182">
    <property type="entry name" value="NB-ARC"/>
</dbReference>
<dbReference type="Pfam" id="PF00931">
    <property type="entry name" value="NB-ARC"/>
    <property type="match status" value="1"/>
</dbReference>
<comment type="caution">
    <text evidence="10">The sequence shown here is derived from an EMBL/GenBank/DDBJ whole genome shotgun (WGS) entry which is preliminary data.</text>
</comment>
<dbReference type="InterPro" id="IPR038005">
    <property type="entry name" value="RX-like_CC"/>
</dbReference>
<dbReference type="Proteomes" id="UP001140206">
    <property type="component" value="Chromosome 1"/>
</dbReference>
<dbReference type="InterPro" id="IPR041118">
    <property type="entry name" value="Rx_N"/>
</dbReference>
<name>A0AAV8GGT8_9POAL</name>
<dbReference type="Gene3D" id="1.10.10.10">
    <property type="entry name" value="Winged helix-like DNA-binding domain superfamily/Winged helix DNA-binding domain"/>
    <property type="match status" value="1"/>
</dbReference>
<dbReference type="AlphaFoldDB" id="A0AAV8GGT8"/>
<evidence type="ECO:0000256" key="1">
    <source>
        <dbReference type="ARBA" id="ARBA00008894"/>
    </source>
</evidence>
<organism evidence="10 11">
    <name type="scientific">Rhynchospora pubera</name>
    <dbReference type="NCBI Taxonomy" id="906938"/>
    <lineage>
        <taxon>Eukaryota</taxon>
        <taxon>Viridiplantae</taxon>
        <taxon>Streptophyta</taxon>
        <taxon>Embryophyta</taxon>
        <taxon>Tracheophyta</taxon>
        <taxon>Spermatophyta</taxon>
        <taxon>Magnoliopsida</taxon>
        <taxon>Liliopsida</taxon>
        <taxon>Poales</taxon>
        <taxon>Cyperaceae</taxon>
        <taxon>Cyperoideae</taxon>
        <taxon>Rhynchosporeae</taxon>
        <taxon>Rhynchospora</taxon>
    </lineage>
</organism>
<dbReference type="GO" id="GO:0098542">
    <property type="term" value="P:defense response to other organism"/>
    <property type="evidence" value="ECO:0007669"/>
    <property type="project" value="TreeGrafter"/>
</dbReference>
<feature type="domain" description="Disease resistance protein winged helix" evidence="8">
    <location>
        <begin position="293"/>
        <end position="361"/>
    </location>
</feature>
<dbReference type="PRINTS" id="PR00364">
    <property type="entry name" value="DISEASERSIST"/>
</dbReference>
<dbReference type="Gene3D" id="1.20.5.4130">
    <property type="match status" value="1"/>
</dbReference>
<feature type="domain" description="Disease resistance N-terminal" evidence="7">
    <location>
        <begin position="4"/>
        <end position="90"/>
    </location>
</feature>
<proteinExistence type="inferred from homology"/>
<evidence type="ECO:0000259" key="8">
    <source>
        <dbReference type="Pfam" id="PF23559"/>
    </source>
</evidence>
<keyword evidence="5" id="KW-0611">Plant defense</keyword>
<evidence type="ECO:0000259" key="6">
    <source>
        <dbReference type="Pfam" id="PF00931"/>
    </source>
</evidence>
<dbReference type="SUPFAM" id="SSF52058">
    <property type="entry name" value="L domain-like"/>
    <property type="match status" value="1"/>
</dbReference>
<keyword evidence="3" id="KW-0677">Repeat</keyword>
<evidence type="ECO:0000259" key="9">
    <source>
        <dbReference type="Pfam" id="PF23598"/>
    </source>
</evidence>
<evidence type="ECO:0000256" key="2">
    <source>
        <dbReference type="ARBA" id="ARBA00022614"/>
    </source>
</evidence>
<comment type="similarity">
    <text evidence="1">Belongs to the disease resistance NB-LRR family.</text>
</comment>
<dbReference type="InterPro" id="IPR055414">
    <property type="entry name" value="LRR_R13L4/SHOC2-like"/>
</dbReference>